<feature type="transmembrane region" description="Helical" evidence="3">
    <location>
        <begin position="41"/>
        <end position="61"/>
    </location>
</feature>
<dbReference type="InterPro" id="IPR050445">
    <property type="entry name" value="Bact_polysacc_biosynth/exp"/>
</dbReference>
<accession>A0A9W6IKZ4</accession>
<keyword evidence="1" id="KW-0175">Coiled coil</keyword>
<dbReference type="GO" id="GO:0005886">
    <property type="term" value="C:plasma membrane"/>
    <property type="evidence" value="ECO:0007669"/>
    <property type="project" value="TreeGrafter"/>
</dbReference>
<keyword evidence="3" id="KW-1133">Transmembrane helix</keyword>
<evidence type="ECO:0000256" key="3">
    <source>
        <dbReference type="SAM" id="Phobius"/>
    </source>
</evidence>
<keyword evidence="3" id="KW-0812">Transmembrane</keyword>
<gene>
    <name evidence="4" type="ORF">GCM10017621_05230</name>
</gene>
<dbReference type="EMBL" id="BSFE01000001">
    <property type="protein sequence ID" value="GLK51015.1"/>
    <property type="molecule type" value="Genomic_DNA"/>
</dbReference>
<name>A0A9W6IKZ4_9PROT</name>
<evidence type="ECO:0000313" key="4">
    <source>
        <dbReference type="EMBL" id="GLK51015.1"/>
    </source>
</evidence>
<evidence type="ECO:0000256" key="1">
    <source>
        <dbReference type="SAM" id="Coils"/>
    </source>
</evidence>
<feature type="transmembrane region" description="Helical" evidence="3">
    <location>
        <begin position="435"/>
        <end position="458"/>
    </location>
</feature>
<evidence type="ECO:0000313" key="5">
    <source>
        <dbReference type="Proteomes" id="UP001143486"/>
    </source>
</evidence>
<dbReference type="RefSeq" id="WP_271185408.1">
    <property type="nucleotide sequence ID" value="NZ_BSFE01000001.1"/>
</dbReference>
<dbReference type="Proteomes" id="UP001143486">
    <property type="component" value="Unassembled WGS sequence"/>
</dbReference>
<keyword evidence="3" id="KW-0472">Membrane</keyword>
<dbReference type="GO" id="GO:0004713">
    <property type="term" value="F:protein tyrosine kinase activity"/>
    <property type="evidence" value="ECO:0007669"/>
    <property type="project" value="TreeGrafter"/>
</dbReference>
<proteinExistence type="predicted"/>
<protein>
    <recommendedName>
        <fullName evidence="6">Polysaccharide chain length determinant N-terminal domain-containing protein</fullName>
    </recommendedName>
</protein>
<evidence type="ECO:0008006" key="6">
    <source>
        <dbReference type="Google" id="ProtNLM"/>
    </source>
</evidence>
<organism evidence="4 5">
    <name type="scientific">Maricaulis virginensis</name>
    <dbReference type="NCBI Taxonomy" id="144022"/>
    <lineage>
        <taxon>Bacteria</taxon>
        <taxon>Pseudomonadati</taxon>
        <taxon>Pseudomonadota</taxon>
        <taxon>Alphaproteobacteria</taxon>
        <taxon>Maricaulales</taxon>
        <taxon>Maricaulaceae</taxon>
        <taxon>Maricaulis</taxon>
    </lineage>
</organism>
<feature type="region of interest" description="Disordered" evidence="2">
    <location>
        <begin position="469"/>
        <end position="490"/>
    </location>
</feature>
<feature type="compositionally biased region" description="Basic and acidic residues" evidence="2">
    <location>
        <begin position="469"/>
        <end position="478"/>
    </location>
</feature>
<reference evidence="4" key="2">
    <citation type="submission" date="2023-01" db="EMBL/GenBank/DDBJ databases">
        <authorList>
            <person name="Sun Q."/>
            <person name="Evtushenko L."/>
        </authorList>
    </citation>
    <scope>NUCLEOTIDE SEQUENCE</scope>
    <source>
        <strain evidence="4">VKM B-1513</strain>
    </source>
</reference>
<dbReference type="PANTHER" id="PTHR32309:SF13">
    <property type="entry name" value="FERRIC ENTEROBACTIN TRANSPORT PROTEIN FEPE"/>
    <property type="match status" value="1"/>
</dbReference>
<dbReference type="PANTHER" id="PTHR32309">
    <property type="entry name" value="TYROSINE-PROTEIN KINASE"/>
    <property type="match status" value="1"/>
</dbReference>
<dbReference type="AlphaFoldDB" id="A0A9W6IKZ4"/>
<keyword evidence="5" id="KW-1185">Reference proteome</keyword>
<feature type="coiled-coil region" evidence="1">
    <location>
        <begin position="355"/>
        <end position="392"/>
    </location>
</feature>
<evidence type="ECO:0000256" key="2">
    <source>
        <dbReference type="SAM" id="MobiDB-lite"/>
    </source>
</evidence>
<comment type="caution">
    <text evidence="4">The sequence shown here is derived from an EMBL/GenBank/DDBJ whole genome shotgun (WGS) entry which is preliminary data.</text>
</comment>
<reference evidence="4" key="1">
    <citation type="journal article" date="2014" name="Int. J. Syst. Evol. Microbiol.">
        <title>Complete genome sequence of Corynebacterium casei LMG S-19264T (=DSM 44701T), isolated from a smear-ripened cheese.</title>
        <authorList>
            <consortium name="US DOE Joint Genome Institute (JGI-PGF)"/>
            <person name="Walter F."/>
            <person name="Albersmeier A."/>
            <person name="Kalinowski J."/>
            <person name="Ruckert C."/>
        </authorList>
    </citation>
    <scope>NUCLEOTIDE SEQUENCE</scope>
    <source>
        <strain evidence="4">VKM B-1513</strain>
    </source>
</reference>
<sequence length="501" mass="53044">MTRASHFSGTQPAPAGGPVASGRRELDLFDVVALAWAERGFIAIVFAVIFTLGVAGAMLTLKTSYTAESRFLVLLNEDPTPAAAGWGDGFMLNQVMQSESELLSSEAVRRIALDSLGAETVLGEAVDGDARGAALKVLRGGFGVSREPNSSALNASFESNDPERAALILNAIVDAYLAYREEVLIETGVTGLGVRRRQADVAVLETRAALDAFLDQHGLSNFDTEQQTSQTLVGNLAERLNGARADRDAAQAGAAALRQRLDQIPGQIELYVENGVSGRLLDLRAERASLLARYQPGAPAVTAVEREIAALEAFVASGAAASEGQRRSGANPVRQELESELARREADARSQAVLASSLETQLRDVRSDVERLRGLETEYTRLAQNVAAAEEAAAAIAALEATAEARRAPAVGAADAVRVIDRASPPLEGASMKKLALVASAVLAMGVALFLGLLRGYWRTYVAAGALRRPRETRRPQDVPEPANDPYGGLPVLARIADRSA</sequence>